<dbReference type="SUPFAM" id="SSF56645">
    <property type="entry name" value="Acyl-CoA dehydrogenase NM domain-like"/>
    <property type="match status" value="1"/>
</dbReference>
<comment type="caution">
    <text evidence="12">The sequence shown here is derived from an EMBL/GenBank/DDBJ whole genome shotgun (WGS) entry which is preliminary data.</text>
</comment>
<dbReference type="AlphaFoldDB" id="A0A9D6VB86"/>
<evidence type="ECO:0000259" key="8">
    <source>
        <dbReference type="Pfam" id="PF00441"/>
    </source>
</evidence>
<dbReference type="EMBL" id="JACRDE010000584">
    <property type="protein sequence ID" value="MBI5252262.1"/>
    <property type="molecule type" value="Genomic_DNA"/>
</dbReference>
<sequence>MANLLVDERDAKFVLHEQLNVEELCMTDKYSEFSRETFDMVLDAAQKLAENELWPINSDGDRKGVRLEGGRVRVPESFHKAYQYYREGGWMGLAVSPEFDGQGFPISIACAAVELFVAANLGFMGCPGLTAGAGRVIQEFGSEEQQTTYMEKMYSGEWGGTMCLTEPHSGSDVGALRSKATRNPDGTYSIVGNKIFITCGDHDLTENIVHLVLARIEGAPPGTKGISIFIVPKKRLENGSLVDNDVITAGIEKKMGLHGSPTCALNFGEKDNCIGYLVGQENAGMPIMFQMMNEARLGVGLQGLALASAAYMHALRYAQERVQGPHFASMKDPQAPKVPIIEHPDVRRMLMWMKSVTEGMRAMLYFVGHCEDLAAVAQDKAEAAKFKGLVDLLIPVCKAWSSDIGFRVTEMAVQILGGYGYCSEYPVEQFLRDVKITSIYEGTNGIQALDLVGRKLALNQGALFRNFMELTGELSGRCRQNPRLQKVVDLFDEAKSQLMEATIYFAKKGMAGEATIPVLYATPYMELFGDVTIGYMLLWQAEIADRKLREMYEQAGADTPEKKYELLKASNDAAFYRGKIASAEFFSNSVLCLASGKSRALMSGDKTAVDIPRECLVRS</sequence>
<dbReference type="Pfam" id="PF12806">
    <property type="entry name" value="Acyl-CoA_dh_C"/>
    <property type="match status" value="1"/>
</dbReference>
<dbReference type="GO" id="GO:0003995">
    <property type="term" value="F:acyl-CoA dehydrogenase activity"/>
    <property type="evidence" value="ECO:0007669"/>
    <property type="project" value="InterPro"/>
</dbReference>
<accession>A0A9D6VB86</accession>
<feature type="domain" description="Acyl-CoA oxidase/dehydrogenase middle" evidence="9">
    <location>
        <begin position="162"/>
        <end position="267"/>
    </location>
</feature>
<dbReference type="PANTHER" id="PTHR42803">
    <property type="entry name" value="ACYL-COA DEHYDROGENASE"/>
    <property type="match status" value="1"/>
</dbReference>
<dbReference type="PROSITE" id="PS00072">
    <property type="entry name" value="ACYL_COA_DH_1"/>
    <property type="match status" value="1"/>
</dbReference>
<feature type="domain" description="Acetyl-CoA dehydrogenase-like C-terminal" evidence="11">
    <location>
        <begin position="477"/>
        <end position="612"/>
    </location>
</feature>
<comment type="subunit">
    <text evidence="3">Homotetramer.</text>
</comment>
<feature type="domain" description="Acyl-CoA dehydrogenase/oxidase C-terminal" evidence="8">
    <location>
        <begin position="282"/>
        <end position="451"/>
    </location>
</feature>
<dbReference type="Proteomes" id="UP000807825">
    <property type="component" value="Unassembled WGS sequence"/>
</dbReference>
<dbReference type="InterPro" id="IPR013786">
    <property type="entry name" value="AcylCoA_DH/ox_N"/>
</dbReference>
<dbReference type="InterPro" id="IPR037069">
    <property type="entry name" value="AcylCoA_DH/ox_N_sf"/>
</dbReference>
<evidence type="ECO:0000256" key="6">
    <source>
        <dbReference type="ARBA" id="ARBA00023002"/>
    </source>
</evidence>
<dbReference type="InterPro" id="IPR009100">
    <property type="entry name" value="AcylCoA_DH/oxidase_NM_dom_sf"/>
</dbReference>
<dbReference type="InterPro" id="IPR036250">
    <property type="entry name" value="AcylCo_DH-like_C"/>
</dbReference>
<dbReference type="Pfam" id="PF02770">
    <property type="entry name" value="Acyl-CoA_dh_M"/>
    <property type="match status" value="1"/>
</dbReference>
<dbReference type="Gene3D" id="1.20.140.10">
    <property type="entry name" value="Butyryl-CoA Dehydrogenase, subunit A, domain 3"/>
    <property type="match status" value="1"/>
</dbReference>
<name>A0A9D6VB86_9BACT</name>
<evidence type="ECO:0000256" key="5">
    <source>
        <dbReference type="ARBA" id="ARBA00022827"/>
    </source>
</evidence>
<dbReference type="PANTHER" id="PTHR42803:SF1">
    <property type="entry name" value="BROAD-SPECIFICITY LINEAR ACYL-COA DEHYDROGENASE FADE5"/>
    <property type="match status" value="1"/>
</dbReference>
<dbReference type="Pfam" id="PF02771">
    <property type="entry name" value="Acyl-CoA_dh_N"/>
    <property type="match status" value="1"/>
</dbReference>
<evidence type="ECO:0000259" key="11">
    <source>
        <dbReference type="Pfam" id="PF12806"/>
    </source>
</evidence>
<dbReference type="Pfam" id="PF00441">
    <property type="entry name" value="Acyl-CoA_dh_1"/>
    <property type="match status" value="1"/>
</dbReference>
<proteinExistence type="inferred from homology"/>
<dbReference type="InterPro" id="IPR009075">
    <property type="entry name" value="AcylCo_DH/oxidase_C"/>
</dbReference>
<protein>
    <submittedName>
        <fullName evidence="12">Acyl-CoA dehydrogenase</fullName>
    </submittedName>
</protein>
<dbReference type="Gene3D" id="2.40.110.10">
    <property type="entry name" value="Butyryl-CoA Dehydrogenase, subunit A, domain 2"/>
    <property type="match status" value="1"/>
</dbReference>
<dbReference type="InterPro" id="IPR046373">
    <property type="entry name" value="Acyl-CoA_Oxase/DH_mid-dom_sf"/>
</dbReference>
<dbReference type="InterPro" id="IPR006089">
    <property type="entry name" value="Acyl-CoA_DH_CS"/>
</dbReference>
<evidence type="ECO:0000256" key="7">
    <source>
        <dbReference type="RuleBase" id="RU362125"/>
    </source>
</evidence>
<keyword evidence="4 7" id="KW-0285">Flavoprotein</keyword>
<keyword evidence="6 7" id="KW-0560">Oxidoreductase</keyword>
<dbReference type="Gene3D" id="1.10.540.10">
    <property type="entry name" value="Acyl-CoA dehydrogenase/oxidase, N-terminal domain"/>
    <property type="match status" value="1"/>
</dbReference>
<evidence type="ECO:0000256" key="2">
    <source>
        <dbReference type="ARBA" id="ARBA00009347"/>
    </source>
</evidence>
<evidence type="ECO:0000256" key="3">
    <source>
        <dbReference type="ARBA" id="ARBA00011881"/>
    </source>
</evidence>
<evidence type="ECO:0000313" key="12">
    <source>
        <dbReference type="EMBL" id="MBI5252262.1"/>
    </source>
</evidence>
<reference evidence="12" key="1">
    <citation type="submission" date="2020-07" db="EMBL/GenBank/DDBJ databases">
        <title>Huge and variable diversity of episymbiotic CPR bacteria and DPANN archaea in groundwater ecosystems.</title>
        <authorList>
            <person name="He C.Y."/>
            <person name="Keren R."/>
            <person name="Whittaker M."/>
            <person name="Farag I.F."/>
            <person name="Doudna J."/>
            <person name="Cate J.H.D."/>
            <person name="Banfield J.F."/>
        </authorList>
    </citation>
    <scope>NUCLEOTIDE SEQUENCE</scope>
    <source>
        <strain evidence="12">NC_groundwater_1664_Pr3_B-0.1um_52_9</strain>
    </source>
</reference>
<comment type="cofactor">
    <cofactor evidence="1 7">
        <name>FAD</name>
        <dbReference type="ChEBI" id="CHEBI:57692"/>
    </cofactor>
</comment>
<evidence type="ECO:0000256" key="1">
    <source>
        <dbReference type="ARBA" id="ARBA00001974"/>
    </source>
</evidence>
<evidence type="ECO:0000259" key="9">
    <source>
        <dbReference type="Pfam" id="PF02770"/>
    </source>
</evidence>
<dbReference type="InterPro" id="IPR052166">
    <property type="entry name" value="Diverse_Acyl-CoA_DH"/>
</dbReference>
<gene>
    <name evidence="12" type="ORF">HY912_22435</name>
</gene>
<evidence type="ECO:0000313" key="13">
    <source>
        <dbReference type="Proteomes" id="UP000807825"/>
    </source>
</evidence>
<evidence type="ECO:0000259" key="10">
    <source>
        <dbReference type="Pfam" id="PF02771"/>
    </source>
</evidence>
<dbReference type="InterPro" id="IPR006091">
    <property type="entry name" value="Acyl-CoA_Oxase/DH_mid-dom"/>
</dbReference>
<dbReference type="SUPFAM" id="SSF47203">
    <property type="entry name" value="Acyl-CoA dehydrogenase C-terminal domain-like"/>
    <property type="match status" value="1"/>
</dbReference>
<feature type="domain" description="Acyl-CoA dehydrogenase/oxidase N-terminal" evidence="10">
    <location>
        <begin position="37"/>
        <end position="157"/>
    </location>
</feature>
<dbReference type="InterPro" id="IPR025878">
    <property type="entry name" value="Acyl-CoA_dh-like_C_dom"/>
</dbReference>
<dbReference type="GO" id="GO:0050660">
    <property type="term" value="F:flavin adenine dinucleotide binding"/>
    <property type="evidence" value="ECO:0007669"/>
    <property type="project" value="InterPro"/>
</dbReference>
<comment type="similarity">
    <text evidence="2 7">Belongs to the acyl-CoA dehydrogenase family.</text>
</comment>
<keyword evidence="5 7" id="KW-0274">FAD</keyword>
<evidence type="ECO:0000256" key="4">
    <source>
        <dbReference type="ARBA" id="ARBA00022630"/>
    </source>
</evidence>
<organism evidence="12 13">
    <name type="scientific">Desulfomonile tiedjei</name>
    <dbReference type="NCBI Taxonomy" id="2358"/>
    <lineage>
        <taxon>Bacteria</taxon>
        <taxon>Pseudomonadati</taxon>
        <taxon>Thermodesulfobacteriota</taxon>
        <taxon>Desulfomonilia</taxon>
        <taxon>Desulfomonilales</taxon>
        <taxon>Desulfomonilaceae</taxon>
        <taxon>Desulfomonile</taxon>
    </lineage>
</organism>